<feature type="domain" description="Aminoglycoside phosphotransferase" evidence="1">
    <location>
        <begin position="33"/>
        <end position="247"/>
    </location>
</feature>
<dbReference type="SUPFAM" id="SSF56112">
    <property type="entry name" value="Protein kinase-like (PK-like)"/>
    <property type="match status" value="1"/>
</dbReference>
<sequence>MSKQDLPGLDLGRLRTYLDERLPGLVTGDLTGEVVEGGRSNLTYVVGDGVSRWVVRRPPLGHVLPTAHDMAREHRVLTALRGTPVPVPSTIALCEDIEVTGAPFYVMAFVEGRSFRAADELTALGVPRTVHIGNELVDTLGALHAVDPEAVGLADFGRPEGYLERQVRRWKKQLDSSRSRDLEGIDLLHDDLAAALPVSGAPTLVHGDYRLDNVLVDENDRVVAVLDWEMATLGDPLTDVALMIAYAEAGRLGLEVVPDVSAAPGYPCANDVVARYALSSKRDTSALNWYVGFAFFKLAVILEGIFCRYSQGKTVGPGFESVGSSVEPLVRLGNDILKR</sequence>
<evidence type="ECO:0000259" key="1">
    <source>
        <dbReference type="Pfam" id="PF01636"/>
    </source>
</evidence>
<dbReference type="Gene3D" id="3.30.200.20">
    <property type="entry name" value="Phosphorylase Kinase, domain 1"/>
    <property type="match status" value="1"/>
</dbReference>
<name>A0A8E1W645_9PSEU</name>
<proteinExistence type="predicted"/>
<dbReference type="RefSeq" id="WP_183126541.1">
    <property type="nucleotide sequence ID" value="NZ_JACJHR010000084.1"/>
</dbReference>
<evidence type="ECO:0000313" key="3">
    <source>
        <dbReference type="Proteomes" id="UP000550260"/>
    </source>
</evidence>
<dbReference type="Proteomes" id="UP000550260">
    <property type="component" value="Unassembled WGS sequence"/>
</dbReference>
<evidence type="ECO:0000313" key="2">
    <source>
        <dbReference type="EMBL" id="MBB2504880.1"/>
    </source>
</evidence>
<reference evidence="2 3" key="1">
    <citation type="submission" date="2020-08" db="EMBL/GenBank/DDBJ databases">
        <title>Amycolatopsis echigonensis JCM 21831.</title>
        <authorList>
            <person name="Tedsree N."/>
            <person name="Kuncharoen N."/>
            <person name="Likhitwitayawuid K."/>
            <person name="Tanasupawat S."/>
        </authorList>
    </citation>
    <scope>NUCLEOTIDE SEQUENCE [LARGE SCALE GENOMIC DNA]</scope>
    <source>
        <strain evidence="2 3">JCM 21831</strain>
    </source>
</reference>
<dbReference type="AlphaFoldDB" id="A0A8E1W645"/>
<dbReference type="EMBL" id="JACJHR010000084">
    <property type="protein sequence ID" value="MBB2504880.1"/>
    <property type="molecule type" value="Genomic_DNA"/>
</dbReference>
<dbReference type="Gene3D" id="3.90.1200.10">
    <property type="match status" value="1"/>
</dbReference>
<dbReference type="InterPro" id="IPR041726">
    <property type="entry name" value="ACAD10_11_N"/>
</dbReference>
<dbReference type="InterPro" id="IPR002575">
    <property type="entry name" value="Aminoglycoside_PTrfase"/>
</dbReference>
<dbReference type="CDD" id="cd05154">
    <property type="entry name" value="ACAD10_11_N-like"/>
    <property type="match status" value="1"/>
</dbReference>
<dbReference type="Pfam" id="PF01636">
    <property type="entry name" value="APH"/>
    <property type="match status" value="1"/>
</dbReference>
<comment type="caution">
    <text evidence="2">The sequence shown here is derived from an EMBL/GenBank/DDBJ whole genome shotgun (WGS) entry which is preliminary data.</text>
</comment>
<dbReference type="InterPro" id="IPR052898">
    <property type="entry name" value="ACAD10-like"/>
</dbReference>
<dbReference type="PANTHER" id="PTHR47829">
    <property type="entry name" value="HYDROLASE, PUTATIVE (AFU_ORTHOLOGUE AFUA_1G12880)-RELATED"/>
    <property type="match status" value="1"/>
</dbReference>
<dbReference type="PANTHER" id="PTHR47829:SF1">
    <property type="entry name" value="HAD FAMILY PHOSPHATASE"/>
    <property type="match status" value="1"/>
</dbReference>
<dbReference type="InterPro" id="IPR011009">
    <property type="entry name" value="Kinase-like_dom_sf"/>
</dbReference>
<organism evidence="2 3">
    <name type="scientific">Amycolatopsis echigonensis</name>
    <dbReference type="NCBI Taxonomy" id="2576905"/>
    <lineage>
        <taxon>Bacteria</taxon>
        <taxon>Bacillati</taxon>
        <taxon>Actinomycetota</taxon>
        <taxon>Actinomycetes</taxon>
        <taxon>Pseudonocardiales</taxon>
        <taxon>Pseudonocardiaceae</taxon>
        <taxon>Amycolatopsis</taxon>
    </lineage>
</organism>
<gene>
    <name evidence="2" type="ORF">H5411_37785</name>
</gene>
<accession>A0A8E1W645</accession>
<protein>
    <submittedName>
        <fullName evidence="2">Phosphotransferase family protein</fullName>
    </submittedName>
</protein>